<proteinExistence type="predicted"/>
<comment type="caution">
    <text evidence="1">The sequence shown here is derived from an EMBL/GenBank/DDBJ whole genome shotgun (WGS) entry which is preliminary data.</text>
</comment>
<name>A0ABU3DGG7_9RHOB</name>
<keyword evidence="2" id="KW-1185">Reference proteome</keyword>
<protein>
    <submittedName>
        <fullName evidence="1">Uncharacterized protein</fullName>
    </submittedName>
</protein>
<gene>
    <name evidence="1" type="ORF">RM543_08920</name>
</gene>
<evidence type="ECO:0000313" key="2">
    <source>
        <dbReference type="Proteomes" id="UP001265259"/>
    </source>
</evidence>
<sequence length="371" mass="39969">MEALQGPPGIRNARQGVIYLWQGVDVESPYADLAVNGSVRAFTALANRRLDGFGDFNEAIGDPLTMFGSAAAGANGAGTGFARVMSWATSFVAELRSQIAELFGGPHELISFSKNLALWIAAQVMDDADSLDSVGDVANLWNAGKSFVQKLRSYVAGYNVRINYGHPSTLVKGVESGMNRAMLSGVFELAKSSISGTLSSFGAFASKAVDYMAGIFEFAVESLWRYAEFLVLDKFTTKAKTLWAARGTASDLSRSNRKFNLWLRGAVDKVPLIAAVTLVSGLGGDKMRLLQMFGGGNTVISQSDFDSGVAYLDRLKRTAAHMMKDAELALDSDDPLIKSSLGMHETLIAAQQAQQGWWGSVSRFVDSWIRA</sequence>
<dbReference type="Proteomes" id="UP001265259">
    <property type="component" value="Unassembled WGS sequence"/>
</dbReference>
<reference evidence="1 2" key="1">
    <citation type="submission" date="2023-09" db="EMBL/GenBank/DDBJ databases">
        <authorList>
            <person name="Rey-Velasco X."/>
        </authorList>
    </citation>
    <scope>NUCLEOTIDE SEQUENCE [LARGE SCALE GENOMIC DNA]</scope>
    <source>
        <strain evidence="1 2">F158</strain>
    </source>
</reference>
<dbReference type="RefSeq" id="WP_311690713.1">
    <property type="nucleotide sequence ID" value="NZ_JAVRHL010000002.1"/>
</dbReference>
<accession>A0ABU3DGG7</accession>
<evidence type="ECO:0000313" key="1">
    <source>
        <dbReference type="EMBL" id="MDT0682806.1"/>
    </source>
</evidence>
<organism evidence="1 2">
    <name type="scientific">Tropicimonas omnivorans</name>
    <dbReference type="NCBI Taxonomy" id="3075590"/>
    <lineage>
        <taxon>Bacteria</taxon>
        <taxon>Pseudomonadati</taxon>
        <taxon>Pseudomonadota</taxon>
        <taxon>Alphaproteobacteria</taxon>
        <taxon>Rhodobacterales</taxon>
        <taxon>Roseobacteraceae</taxon>
        <taxon>Tropicimonas</taxon>
    </lineage>
</organism>
<dbReference type="EMBL" id="JAVRHL010000002">
    <property type="protein sequence ID" value="MDT0682806.1"/>
    <property type="molecule type" value="Genomic_DNA"/>
</dbReference>